<evidence type="ECO:0000256" key="6">
    <source>
        <dbReference type="ARBA" id="ARBA00023136"/>
    </source>
</evidence>
<dbReference type="InterPro" id="IPR012910">
    <property type="entry name" value="Plug_dom"/>
</dbReference>
<protein>
    <recommendedName>
        <fullName evidence="15">TonB-denpendent receptor</fullName>
    </recommendedName>
</protein>
<dbReference type="Pfam" id="PF00593">
    <property type="entry name" value="TonB_dep_Rec_b-barrel"/>
    <property type="match status" value="1"/>
</dbReference>
<keyword evidence="3 8" id="KW-1134">Transmembrane beta strand</keyword>
<dbReference type="STRING" id="1280947.HY30_04260"/>
<dbReference type="PATRIC" id="fig|1280947.3.peg.1724"/>
<gene>
    <name evidence="13" type="ORF">HY30_04260</name>
</gene>
<keyword evidence="2 8" id="KW-0813">Transport</keyword>
<dbReference type="EMBL" id="AWFG01000019">
    <property type="protein sequence ID" value="KCZ58962.1"/>
    <property type="molecule type" value="Genomic_DNA"/>
</dbReference>
<feature type="domain" description="TonB-dependent receptor-like beta-barrel" evidence="11">
    <location>
        <begin position="436"/>
        <end position="994"/>
    </location>
</feature>
<keyword evidence="5 9" id="KW-0798">TonB box</keyword>
<dbReference type="InterPro" id="IPR039426">
    <property type="entry name" value="TonB-dep_rcpt-like"/>
</dbReference>
<dbReference type="InterPro" id="IPR037066">
    <property type="entry name" value="Plug_dom_sf"/>
</dbReference>
<dbReference type="Gene3D" id="2.170.130.10">
    <property type="entry name" value="TonB-dependent receptor, plug domain"/>
    <property type="match status" value="1"/>
</dbReference>
<proteinExistence type="inferred from homology"/>
<dbReference type="Pfam" id="PF07715">
    <property type="entry name" value="Plug"/>
    <property type="match status" value="1"/>
</dbReference>
<dbReference type="eggNOG" id="COG1629">
    <property type="taxonomic scope" value="Bacteria"/>
</dbReference>
<accession>A0A062UKL9</accession>
<dbReference type="PROSITE" id="PS52016">
    <property type="entry name" value="TONB_DEPENDENT_REC_3"/>
    <property type="match status" value="1"/>
</dbReference>
<evidence type="ECO:0000259" key="12">
    <source>
        <dbReference type="Pfam" id="PF07715"/>
    </source>
</evidence>
<evidence type="ECO:0000313" key="13">
    <source>
        <dbReference type="EMBL" id="KCZ58962.1"/>
    </source>
</evidence>
<name>A0A062UKL9_9PROT</name>
<dbReference type="SUPFAM" id="SSF56935">
    <property type="entry name" value="Porins"/>
    <property type="match status" value="1"/>
</dbReference>
<dbReference type="AlphaFoldDB" id="A0A062UKL9"/>
<dbReference type="PANTHER" id="PTHR47234:SF2">
    <property type="entry name" value="TONB-DEPENDENT RECEPTOR"/>
    <property type="match status" value="1"/>
</dbReference>
<evidence type="ECO:0000256" key="5">
    <source>
        <dbReference type="ARBA" id="ARBA00023077"/>
    </source>
</evidence>
<dbReference type="InterPro" id="IPR000531">
    <property type="entry name" value="Beta-barrel_TonB"/>
</dbReference>
<dbReference type="eggNOG" id="COG4771">
    <property type="taxonomic scope" value="Bacteria"/>
</dbReference>
<evidence type="ECO:0000256" key="4">
    <source>
        <dbReference type="ARBA" id="ARBA00022692"/>
    </source>
</evidence>
<organism evidence="13 14">
    <name type="scientific">Hyphomonas chukchiensis</name>
    <dbReference type="NCBI Taxonomy" id="1280947"/>
    <lineage>
        <taxon>Bacteria</taxon>
        <taxon>Pseudomonadati</taxon>
        <taxon>Pseudomonadota</taxon>
        <taxon>Alphaproteobacteria</taxon>
        <taxon>Hyphomonadales</taxon>
        <taxon>Hyphomonadaceae</taxon>
        <taxon>Hyphomonas</taxon>
    </lineage>
</organism>
<keyword evidence="14" id="KW-1185">Reference proteome</keyword>
<comment type="caution">
    <text evidence="13">The sequence shown here is derived from an EMBL/GenBank/DDBJ whole genome shotgun (WGS) entry which is preliminary data.</text>
</comment>
<evidence type="ECO:0008006" key="15">
    <source>
        <dbReference type="Google" id="ProtNLM"/>
    </source>
</evidence>
<comment type="subcellular location">
    <subcellularLocation>
        <location evidence="1 8">Cell outer membrane</location>
        <topology evidence="1 8">Multi-pass membrane protein</topology>
    </subcellularLocation>
</comment>
<evidence type="ECO:0000256" key="8">
    <source>
        <dbReference type="PROSITE-ProRule" id="PRU01360"/>
    </source>
</evidence>
<dbReference type="InterPro" id="IPR036942">
    <property type="entry name" value="Beta-barrel_TonB_sf"/>
</dbReference>
<feature type="signal peptide" evidence="10">
    <location>
        <begin position="1"/>
        <end position="26"/>
    </location>
</feature>
<evidence type="ECO:0000256" key="9">
    <source>
        <dbReference type="RuleBase" id="RU003357"/>
    </source>
</evidence>
<evidence type="ECO:0000256" key="1">
    <source>
        <dbReference type="ARBA" id="ARBA00004571"/>
    </source>
</evidence>
<keyword evidence="10" id="KW-0732">Signal</keyword>
<sequence length="1037" mass="111456">MNYSGALLRTVAITALCAGLGSNVFAQEADVTEDEAIAVVAPTTDDGDEKKLDVVRVTGSRLSSEYTSVAPVDIISADKASLAGISDVASLLQTATVAAGSPQVTAATSAAFVQNGGIGTETISLRGLGASRTLTLINGRRAGKAGTRGGVSAFDLNAIPLSAVQNIEVLKDGASSVYGSDAVAGVVNIITKSGDTSEVDFFYSGPEEGGGEELRASGAWGKDFSRGNVLLTFDYNKQEELAQGDRDYFNCGEDYVFDPETGERADLINPATGKYKCTDALWGHQWVYDYLDPNYASRPWQRQNSLLQYDYDGTLAQYLPAFGPSGAGIIAPPGWYAVGLGELLLPGADPDPYYGPTAGLSEALVSADHPFQDEATLVPESERITLFGTGTFELTSSAELYGEFLLNRRETKVNGYRQFWSYQYLYGYDYGAGFAFGGDPVALANGWGVQQPDVLTGAGLTSYFGLSGTGATNHADDQVTVNYVNLVGGARGNFDGALTDWNYDVFLQFSQSDGDYTTDVIYDDAITPYEFRNSLCEGTVTPVRGVPCVDVNWYNPDLLNGELPQNERDFLFGTATGNTIYEQAQIEAFVDGPLFELPAGTVEAGFGFNRTRERINDVPAEVFQVGNAWGASSAGITRGSKTSTALFGELAIPLLKDKPLVEALDLSLSARWTDVDVYGDGTTYKVGLGWQVTPSLKARATYGTSFRAPALYELYLDAQTSFAGQRTIDPCVNYVNAFADGDISERRFNNCAADLPPGLVPGGGGGSATVSASGNAGNLEAETSDALNIGLIWVPTFANFRASIDYYEIEVSDQITQLGAANILLGCYESDNFGSEPLCNLFTRNDTNYLIDTVTDNFINVATQTNKGVDMQAEYSHDFAFGSMTLEGQATYQMEDELILFASSDPLDSNGEAGDPEWVGEASVTFERGPWSAYWGVNYIGDTSNIDSYGGNTGTSLGNPIRFKLKTEQVVYHSASLTRELPNGFKVRFGVANVFDEAPPAVTTLNLGEYNTVGRSAFYSQYDWFGRRFFVNINKKF</sequence>
<feature type="chain" id="PRO_5001614824" description="TonB-denpendent receptor" evidence="10">
    <location>
        <begin position="27"/>
        <end position="1037"/>
    </location>
</feature>
<evidence type="ECO:0000256" key="3">
    <source>
        <dbReference type="ARBA" id="ARBA00022452"/>
    </source>
</evidence>
<comment type="similarity">
    <text evidence="8 9">Belongs to the TonB-dependent receptor family.</text>
</comment>
<dbReference type="Gene3D" id="2.40.170.20">
    <property type="entry name" value="TonB-dependent receptor, beta-barrel domain"/>
    <property type="match status" value="1"/>
</dbReference>
<evidence type="ECO:0000256" key="7">
    <source>
        <dbReference type="ARBA" id="ARBA00023237"/>
    </source>
</evidence>
<dbReference type="PANTHER" id="PTHR47234">
    <property type="match status" value="1"/>
</dbReference>
<keyword evidence="4 8" id="KW-0812">Transmembrane</keyword>
<keyword evidence="7 8" id="KW-0998">Cell outer membrane</keyword>
<evidence type="ECO:0000256" key="2">
    <source>
        <dbReference type="ARBA" id="ARBA00022448"/>
    </source>
</evidence>
<evidence type="ECO:0000313" key="14">
    <source>
        <dbReference type="Proteomes" id="UP000027190"/>
    </source>
</evidence>
<dbReference type="OrthoDB" id="7051241at2"/>
<evidence type="ECO:0000259" key="11">
    <source>
        <dbReference type="Pfam" id="PF00593"/>
    </source>
</evidence>
<evidence type="ECO:0000256" key="10">
    <source>
        <dbReference type="SAM" id="SignalP"/>
    </source>
</evidence>
<dbReference type="GO" id="GO:0009279">
    <property type="term" value="C:cell outer membrane"/>
    <property type="evidence" value="ECO:0007669"/>
    <property type="project" value="UniProtKB-SubCell"/>
</dbReference>
<keyword evidence="6 8" id="KW-0472">Membrane</keyword>
<reference evidence="13 14" key="1">
    <citation type="journal article" date="2014" name="Antonie Van Leeuwenhoek">
        <title>Hyphomonas beringensis sp. nov. and Hyphomonas chukchiensis sp. nov., isolated from surface seawater of the Bering Sea and Chukchi Sea.</title>
        <authorList>
            <person name="Li C."/>
            <person name="Lai Q."/>
            <person name="Li G."/>
            <person name="Dong C."/>
            <person name="Wang J."/>
            <person name="Liao Y."/>
            <person name="Shao Z."/>
        </authorList>
    </citation>
    <scope>NUCLEOTIDE SEQUENCE [LARGE SCALE GENOMIC DNA]</scope>
    <source>
        <strain evidence="13 14">BH-BN04-4</strain>
    </source>
</reference>
<dbReference type="Proteomes" id="UP000027190">
    <property type="component" value="Unassembled WGS sequence"/>
</dbReference>
<feature type="domain" description="TonB-dependent receptor plug" evidence="12">
    <location>
        <begin position="68"/>
        <end position="186"/>
    </location>
</feature>